<reference evidence="8 9" key="1">
    <citation type="journal article" date="2020" name="ISME J.">
        <title>Uncovering the hidden diversity of litter-decomposition mechanisms in mushroom-forming fungi.</title>
        <authorList>
            <person name="Floudas D."/>
            <person name="Bentzer J."/>
            <person name="Ahren D."/>
            <person name="Johansson T."/>
            <person name="Persson P."/>
            <person name="Tunlid A."/>
        </authorList>
    </citation>
    <scope>NUCLEOTIDE SEQUENCE [LARGE SCALE GENOMIC DNA]</scope>
    <source>
        <strain evidence="8 9">CBS 175.51</strain>
    </source>
</reference>
<dbReference type="GO" id="GO:0004439">
    <property type="term" value="F:phosphatidylinositol-4,5-bisphosphate 5-phosphatase activity"/>
    <property type="evidence" value="ECO:0007669"/>
    <property type="project" value="TreeGrafter"/>
</dbReference>
<evidence type="ECO:0000256" key="1">
    <source>
        <dbReference type="ARBA" id="ARBA00001971"/>
    </source>
</evidence>
<accession>A0A8H5FH26</accession>
<evidence type="ECO:0000259" key="7">
    <source>
        <dbReference type="SMART" id="SM00128"/>
    </source>
</evidence>
<feature type="binding site" description="axial binding residue" evidence="5">
    <location>
        <position position="485"/>
    </location>
    <ligand>
        <name>heme</name>
        <dbReference type="ChEBI" id="CHEBI:30413"/>
    </ligand>
    <ligandPart>
        <name>Fe</name>
        <dbReference type="ChEBI" id="CHEBI:18248"/>
    </ligandPart>
</feature>
<dbReference type="Gene3D" id="2.130.10.10">
    <property type="entry name" value="YVTN repeat-like/Quinoprotein amine dehydrogenase"/>
    <property type="match status" value="1"/>
</dbReference>
<feature type="region of interest" description="Disordered" evidence="6">
    <location>
        <begin position="567"/>
        <end position="894"/>
    </location>
</feature>
<feature type="compositionally biased region" description="Low complexity" evidence="6">
    <location>
        <begin position="814"/>
        <end position="827"/>
    </location>
</feature>
<keyword evidence="9" id="KW-1185">Reference proteome</keyword>
<evidence type="ECO:0000256" key="4">
    <source>
        <dbReference type="ARBA" id="ARBA00023004"/>
    </source>
</evidence>
<dbReference type="EMBL" id="JAACJK010000057">
    <property type="protein sequence ID" value="KAF5336970.1"/>
    <property type="molecule type" value="Genomic_DNA"/>
</dbReference>
<dbReference type="Gene3D" id="3.60.10.10">
    <property type="entry name" value="Endonuclease/exonuclease/phosphatase"/>
    <property type="match status" value="1"/>
</dbReference>
<evidence type="ECO:0000256" key="3">
    <source>
        <dbReference type="ARBA" id="ARBA00022723"/>
    </source>
</evidence>
<dbReference type="OrthoDB" id="2248459at2759"/>
<feature type="region of interest" description="Disordered" evidence="6">
    <location>
        <begin position="525"/>
        <end position="552"/>
    </location>
</feature>
<dbReference type="Gene3D" id="1.10.630.10">
    <property type="entry name" value="Cytochrome P450"/>
    <property type="match status" value="1"/>
</dbReference>
<organism evidence="8 9">
    <name type="scientific">Ephemerocybe angulata</name>
    <dbReference type="NCBI Taxonomy" id="980116"/>
    <lineage>
        <taxon>Eukaryota</taxon>
        <taxon>Fungi</taxon>
        <taxon>Dikarya</taxon>
        <taxon>Basidiomycota</taxon>
        <taxon>Agaricomycotina</taxon>
        <taxon>Agaricomycetes</taxon>
        <taxon>Agaricomycetidae</taxon>
        <taxon>Agaricales</taxon>
        <taxon>Agaricineae</taxon>
        <taxon>Psathyrellaceae</taxon>
        <taxon>Ephemerocybe</taxon>
    </lineage>
</organism>
<dbReference type="InterPro" id="IPR000300">
    <property type="entry name" value="IPPc"/>
</dbReference>
<keyword evidence="4 5" id="KW-0408">Iron</keyword>
<dbReference type="InterPro" id="IPR017972">
    <property type="entry name" value="Cyt_P450_CS"/>
</dbReference>
<dbReference type="GO" id="GO:0005506">
    <property type="term" value="F:iron ion binding"/>
    <property type="evidence" value="ECO:0007669"/>
    <property type="project" value="InterPro"/>
</dbReference>
<dbReference type="GO" id="GO:0004497">
    <property type="term" value="F:monooxygenase activity"/>
    <property type="evidence" value="ECO:0007669"/>
    <property type="project" value="InterPro"/>
</dbReference>
<protein>
    <recommendedName>
        <fullName evidence="7">Inositol polyphosphate-related phosphatase domain-containing protein</fullName>
    </recommendedName>
</protein>
<dbReference type="GO" id="GO:0046856">
    <property type="term" value="P:phosphatidylinositol dephosphorylation"/>
    <property type="evidence" value="ECO:0007669"/>
    <property type="project" value="InterPro"/>
</dbReference>
<evidence type="ECO:0000256" key="5">
    <source>
        <dbReference type="PIRSR" id="PIRSR602403-1"/>
    </source>
</evidence>
<dbReference type="InterPro" id="IPR036396">
    <property type="entry name" value="Cyt_P450_sf"/>
</dbReference>
<feature type="compositionally biased region" description="Pro residues" evidence="6">
    <location>
        <begin position="738"/>
        <end position="757"/>
    </location>
</feature>
<dbReference type="Pfam" id="PF22669">
    <property type="entry name" value="Exo_endo_phos2"/>
    <property type="match status" value="1"/>
</dbReference>
<dbReference type="InterPro" id="IPR036691">
    <property type="entry name" value="Endo/exonu/phosph_ase_sf"/>
</dbReference>
<feature type="compositionally biased region" description="Pro residues" evidence="6">
    <location>
        <begin position="591"/>
        <end position="619"/>
    </location>
</feature>
<dbReference type="SUPFAM" id="SSF56219">
    <property type="entry name" value="DNase I-like"/>
    <property type="match status" value="1"/>
</dbReference>
<feature type="compositionally biased region" description="Acidic residues" evidence="6">
    <location>
        <begin position="861"/>
        <end position="872"/>
    </location>
</feature>
<dbReference type="Pfam" id="PF00067">
    <property type="entry name" value="p450"/>
    <property type="match status" value="1"/>
</dbReference>
<evidence type="ECO:0000313" key="9">
    <source>
        <dbReference type="Proteomes" id="UP000541558"/>
    </source>
</evidence>
<dbReference type="PANTHER" id="PTHR11200:SF240">
    <property type="entry name" value="INOSITOL POLYPHOSPHATE 5-PHOSPHATASE C9G1.10C-RELATED"/>
    <property type="match status" value="1"/>
</dbReference>
<dbReference type="GO" id="GO:0020037">
    <property type="term" value="F:heme binding"/>
    <property type="evidence" value="ECO:0007669"/>
    <property type="project" value="InterPro"/>
</dbReference>
<dbReference type="Proteomes" id="UP000541558">
    <property type="component" value="Unassembled WGS sequence"/>
</dbReference>
<comment type="similarity">
    <text evidence="2">Belongs to the cytochrome P450 family.</text>
</comment>
<comment type="cofactor">
    <cofactor evidence="1 5">
        <name>heme</name>
        <dbReference type="ChEBI" id="CHEBI:30413"/>
    </cofactor>
</comment>
<dbReference type="PRINTS" id="PR00385">
    <property type="entry name" value="P450"/>
</dbReference>
<keyword evidence="5" id="KW-0349">Heme</keyword>
<evidence type="ECO:0000313" key="8">
    <source>
        <dbReference type="EMBL" id="KAF5336970.1"/>
    </source>
</evidence>
<dbReference type="SUPFAM" id="SSF48264">
    <property type="entry name" value="Cytochrome P450"/>
    <property type="match status" value="1"/>
</dbReference>
<comment type="caution">
    <text evidence="8">The sequence shown here is derived from an EMBL/GenBank/DDBJ whole genome shotgun (WGS) entry which is preliminary data.</text>
</comment>
<feature type="compositionally biased region" description="Low complexity" evidence="6">
    <location>
        <begin position="873"/>
        <end position="894"/>
    </location>
</feature>
<dbReference type="InterPro" id="IPR036322">
    <property type="entry name" value="WD40_repeat_dom_sf"/>
</dbReference>
<proteinExistence type="inferred from homology"/>
<dbReference type="InterPro" id="IPR002403">
    <property type="entry name" value="Cyt_P450_E_grp-IV"/>
</dbReference>
<dbReference type="InterPro" id="IPR015943">
    <property type="entry name" value="WD40/YVTN_repeat-like_dom_sf"/>
</dbReference>
<feature type="compositionally biased region" description="Low complexity" evidence="6">
    <location>
        <begin position="568"/>
        <end position="590"/>
    </location>
</feature>
<evidence type="ECO:0000256" key="6">
    <source>
        <dbReference type="SAM" id="MobiDB-lite"/>
    </source>
</evidence>
<dbReference type="PRINTS" id="PR00465">
    <property type="entry name" value="EP450IV"/>
</dbReference>
<name>A0A8H5FH26_9AGAR</name>
<feature type="compositionally biased region" description="Polar residues" evidence="6">
    <location>
        <begin position="680"/>
        <end position="690"/>
    </location>
</feature>
<feature type="domain" description="Inositol polyphosphate-related phosphatase" evidence="7">
    <location>
        <begin position="1254"/>
        <end position="1597"/>
    </location>
</feature>
<dbReference type="SMART" id="SM00128">
    <property type="entry name" value="IPPc"/>
    <property type="match status" value="1"/>
</dbReference>
<dbReference type="InterPro" id="IPR001128">
    <property type="entry name" value="Cyt_P450"/>
</dbReference>
<feature type="compositionally biased region" description="Low complexity" evidence="6">
    <location>
        <begin position="786"/>
        <end position="804"/>
    </location>
</feature>
<sequence length="1633" mass="178748">MSSLVESFARHLTRTDVAAAALFVVLLASIVSRRASSRRVRTTKLNGPKGTNPIVGLFPTLLRSENPAALIEGWVKEFGPVFSLPMGLGRTNVTITDVKAASHFLARDTGVYHQTGLAKIFIENLFGRGLLWAEEDDHRRQRKALTPAFSVSATRSYLSVFYDSAYKASPPSKDAPAKLTPTRMNHASLDDLGIAGFGHDFGALDGKDPEVIKIFEAFERPESSGWVSKVLFILGPAFPILQRLPARHNRTMKRIKSSMAAVADMILVPSGRKVSGAADADQAKSIDKSIMGLLVKAETASNGLSMSEEEVLAQRHIKQNTLLFAGYETTSISLTWALIELSRHQDKQTALREEFAQFEGRDPTWEELSGLPYLNSITQEVLRLHPPLPNINRTATEDDVIPLSNPITTAAGETTTQLVVAKGTTVACPIAFINQSEELWGPDAKEFKPERWIEGADGKDGIGAGAKAIQGYHHLLTFSDGPRLCLGRNFAIGNFKVFANTMGDQDEVSLAVSSLRSRFEQLAAGSGLKSSADAPPLSPRPGGTFPRARAASNNSLTVDSTIHALRASSSSSDLKSPVSDVLDPKSAALKRPPPPPPTRAKPSVSPAPSPLTRPVPLPPSTSNGNGNGNGNAARADVREMQPGDLASMKGPFYGGSALRSTSMSISKPPVPPVPPRPTFMISQSPENGSSRQRRSESPLGFAEREEETPAVSPPKLSRSNSNPVEDLDYTTDSSSHFPAPPPAPPPRSSRPGLPPPPPRHRTSRSPQPDAPSNSTLPPPLPHRRPTVPYLAPPENRSSPSPRRSTMAKPAVAQPLPETPSDSSSPSPNGDRKPLSKFQPPPTRTIALGDKLPAARRAAEGSSDDEEGPEEDASAASRIVDTIPDSSSSSRRLPTLSFRPGFPPPQLRFHPHSGCVIASGPNLVVSHVHHIKIYNLEISDAPLYDLDMKQLGMKDTKVLSMEFSPSMNKADRGAIVWMGTKDGSILEMDIRSGALTATKPSAHLHPVCQMFRHGRSMVSLDESGKALIFSPDPEHPEQDVGLTYTVPRAVRTTDKMDFVKLLDGKLWTASRTEHSGGGSLGRVVPIIRVFDIFNTAAPGKSIMPSEHCGQVTSATILPTEPDRVYMGHEEGYVSIWNLDTDDGWPSCTEVTKVSTSDIMCLEGVNERLWAGSRNGLISAYDVRQTPWIMTNQWQAHNAYPVLKIFVNFRAIETNQKLCVVSLGRDELVKLWDGLLGVDWVENELVKNESSFSTFQDINALVVSWNCDAARPESLNDGGRNAEFFADVFSSVNTPPDIISFSFQEVIDLESRKMAAKNMLLGGKKKDDALSDRVTGAYKRWHDKFVSVVKAAFGPLGVEYTAVLTESMVGLFSCLFVRNTNEFVCREKHIAAIKRGMGGRYGNKGAVIARVVIGDSSLCFINCHLAAGQHAIKQRNSDIAAILEEKGIFEPSPLETAYVRGGDGTMVLDHEFVLVNGDLNYRIDVTRRETYLSSFRSGDLSNLLAHDQLLQQMRNNKTFRLRGFSEGPITFLPTYKYDPRSDEYDTSEKRRHPAWCDRILWKSREADRMQQLSYKRYEVNVSDHRPISATFVIRVKNIQAEARERAKAIVEAAWADEQMRILDSAQKFYVRQALM</sequence>
<gene>
    <name evidence="8" type="ORF">D9611_002983</name>
</gene>
<dbReference type="InterPro" id="IPR046985">
    <property type="entry name" value="IP5"/>
</dbReference>
<evidence type="ECO:0000256" key="2">
    <source>
        <dbReference type="ARBA" id="ARBA00010617"/>
    </source>
</evidence>
<dbReference type="GO" id="GO:0016705">
    <property type="term" value="F:oxidoreductase activity, acting on paired donors, with incorporation or reduction of molecular oxygen"/>
    <property type="evidence" value="ECO:0007669"/>
    <property type="project" value="InterPro"/>
</dbReference>
<dbReference type="PANTHER" id="PTHR11200">
    <property type="entry name" value="INOSITOL 5-PHOSPHATASE"/>
    <property type="match status" value="1"/>
</dbReference>
<dbReference type="PROSITE" id="PS00086">
    <property type="entry name" value="CYTOCHROME_P450"/>
    <property type="match status" value="1"/>
</dbReference>
<keyword evidence="3 5" id="KW-0479">Metal-binding</keyword>
<feature type="compositionally biased region" description="Pro residues" evidence="6">
    <location>
        <begin position="668"/>
        <end position="677"/>
    </location>
</feature>
<dbReference type="SUPFAM" id="SSF50978">
    <property type="entry name" value="WD40 repeat-like"/>
    <property type="match status" value="1"/>
</dbReference>